<dbReference type="RefSeq" id="WP_406720641.1">
    <property type="nucleotide sequence ID" value="NZ_CP135443.1"/>
</dbReference>
<feature type="transmembrane region" description="Helical" evidence="5">
    <location>
        <begin position="63"/>
        <end position="82"/>
    </location>
</feature>
<dbReference type="InterPro" id="IPR023380">
    <property type="entry name" value="DsbB-like_sf"/>
</dbReference>
<sequence length="156" mass="16598">MTQSRAYILLASVGSATLLAAAFLFQAAGYAPCHLCLLQRWPHLVAVIIGAAMLVFHLRSPFAYLGGLAALTTAGIGIYHSLVERHIIAGPTSCTSGGPGLGSVDDLLDQINRAPLVQCDQISWEMFGVTMANLNVVFSLVLWVLWMLAARSGARS</sequence>
<evidence type="ECO:0000256" key="1">
    <source>
        <dbReference type="ARBA" id="ARBA00004141"/>
    </source>
</evidence>
<organism evidence="6 7">
    <name type="scientific">Thioclava litoralis</name>
    <dbReference type="NCBI Taxonomy" id="3076557"/>
    <lineage>
        <taxon>Bacteria</taxon>
        <taxon>Pseudomonadati</taxon>
        <taxon>Pseudomonadota</taxon>
        <taxon>Alphaproteobacteria</taxon>
        <taxon>Rhodobacterales</taxon>
        <taxon>Paracoccaceae</taxon>
        <taxon>Thioclava</taxon>
    </lineage>
</organism>
<comment type="subcellular location">
    <subcellularLocation>
        <location evidence="1">Membrane</location>
        <topology evidence="1">Multi-pass membrane protein</topology>
    </subcellularLocation>
</comment>
<name>A0ABZ1DZ99_9RHOB</name>
<evidence type="ECO:0000313" key="6">
    <source>
        <dbReference type="EMBL" id="WRY33327.1"/>
    </source>
</evidence>
<dbReference type="InterPro" id="IPR003752">
    <property type="entry name" value="DiS_bond_form_DsbB/BdbC"/>
</dbReference>
<keyword evidence="2 5" id="KW-0812">Transmembrane</keyword>
<dbReference type="EMBL" id="CP135443">
    <property type="protein sequence ID" value="WRY33327.1"/>
    <property type="molecule type" value="Genomic_DNA"/>
</dbReference>
<dbReference type="Proteomes" id="UP001623290">
    <property type="component" value="Chromosome"/>
</dbReference>
<evidence type="ECO:0000256" key="4">
    <source>
        <dbReference type="ARBA" id="ARBA00023136"/>
    </source>
</evidence>
<keyword evidence="3 5" id="KW-1133">Transmembrane helix</keyword>
<keyword evidence="4 5" id="KW-0472">Membrane</keyword>
<proteinExistence type="predicted"/>
<accession>A0ABZ1DZ99</accession>
<evidence type="ECO:0000256" key="3">
    <source>
        <dbReference type="ARBA" id="ARBA00022989"/>
    </source>
</evidence>
<feature type="transmembrane region" description="Helical" evidence="5">
    <location>
        <begin position="37"/>
        <end position="56"/>
    </location>
</feature>
<dbReference type="PIRSF" id="PIRSF033913">
    <property type="entry name" value="S-S_format_DsbB"/>
    <property type="match status" value="1"/>
</dbReference>
<dbReference type="Gene3D" id="1.20.1550.10">
    <property type="entry name" value="DsbB-like"/>
    <property type="match status" value="1"/>
</dbReference>
<reference evidence="6 7" key="1">
    <citation type="submission" date="2023-09" db="EMBL/GenBank/DDBJ databases">
        <title>Thioclava shenzhenensis sp. nov., a multidrug resistant bacteria-antagonizing species isolated from coastal seawater.</title>
        <authorList>
            <person name="Long M."/>
        </authorList>
    </citation>
    <scope>NUCLEOTIDE SEQUENCE [LARGE SCALE GENOMIC DNA]</scope>
    <source>
        <strain evidence="6 7">FTW29</strain>
    </source>
</reference>
<protein>
    <submittedName>
        <fullName evidence="6">Disulfide bond formation protein B</fullName>
    </submittedName>
</protein>
<evidence type="ECO:0000313" key="7">
    <source>
        <dbReference type="Proteomes" id="UP001623290"/>
    </source>
</evidence>
<evidence type="ECO:0000256" key="5">
    <source>
        <dbReference type="SAM" id="Phobius"/>
    </source>
</evidence>
<gene>
    <name evidence="6" type="ORF">RPE78_11635</name>
</gene>
<dbReference type="SUPFAM" id="SSF158442">
    <property type="entry name" value="DsbB-like"/>
    <property type="match status" value="1"/>
</dbReference>
<feature type="transmembrane region" description="Helical" evidence="5">
    <location>
        <begin position="132"/>
        <end position="150"/>
    </location>
</feature>
<dbReference type="InterPro" id="IPR024199">
    <property type="entry name" value="Uncharacterised_DsbB"/>
</dbReference>
<evidence type="ECO:0000256" key="2">
    <source>
        <dbReference type="ARBA" id="ARBA00022692"/>
    </source>
</evidence>
<dbReference type="Pfam" id="PF02600">
    <property type="entry name" value="DsbB"/>
    <property type="match status" value="1"/>
</dbReference>
<keyword evidence="7" id="KW-1185">Reference proteome</keyword>